<protein>
    <submittedName>
        <fullName evidence="2">Uncharacterized protein</fullName>
    </submittedName>
</protein>
<evidence type="ECO:0000313" key="3">
    <source>
        <dbReference type="Proteomes" id="UP000011529"/>
    </source>
</evidence>
<reference evidence="2" key="1">
    <citation type="submission" date="2012-11" db="EMBL/GenBank/DDBJ databases">
        <title>Permanent draft genomes of Rhodopirellula europaea strain SH398 and 6C.</title>
        <authorList>
            <person name="Richter M."/>
            <person name="Richter-Heitmann T."/>
            <person name="Frank C."/>
            <person name="Harder J."/>
            <person name="Glockner F.O."/>
        </authorList>
    </citation>
    <scope>NUCLEOTIDE SEQUENCE</scope>
    <source>
        <strain evidence="2">6C</strain>
    </source>
</reference>
<sequence length="189" mass="21854">MRATKNGQHPANHRRPTPRRPRSHEHPNRKNHWTTRRSPAARSYQYNWLHRRPTKKANRLQNQRPINHPPRNKTNERKPTNPLHPICLAYSKQVNQHRLKGSINRVDDHCLGESKTQKTESAKDAIPSFLARIGSRQVAAKINPGKINGFFSSIVQKPLTLNDVNRTFSPPHSKVVVRNGLVFSFPTWK</sequence>
<gene>
    <name evidence="2" type="ORF">RE6C_05731</name>
</gene>
<dbReference type="AlphaFoldDB" id="M2AVH2"/>
<evidence type="ECO:0000256" key="1">
    <source>
        <dbReference type="SAM" id="MobiDB-lite"/>
    </source>
</evidence>
<feature type="compositionally biased region" description="Basic residues" evidence="1">
    <location>
        <begin position="49"/>
        <end position="58"/>
    </location>
</feature>
<accession>M2AVH2</accession>
<dbReference type="EMBL" id="ANMO01000257">
    <property type="protein sequence ID" value="EMB13503.1"/>
    <property type="molecule type" value="Genomic_DNA"/>
</dbReference>
<dbReference type="PATRIC" id="fig|1263867.3.peg.6137"/>
<comment type="caution">
    <text evidence="2">The sequence shown here is derived from an EMBL/GenBank/DDBJ whole genome shotgun (WGS) entry which is preliminary data.</text>
</comment>
<organism evidence="2 3">
    <name type="scientific">Rhodopirellula europaea 6C</name>
    <dbReference type="NCBI Taxonomy" id="1263867"/>
    <lineage>
        <taxon>Bacteria</taxon>
        <taxon>Pseudomonadati</taxon>
        <taxon>Planctomycetota</taxon>
        <taxon>Planctomycetia</taxon>
        <taxon>Pirellulales</taxon>
        <taxon>Pirellulaceae</taxon>
        <taxon>Rhodopirellula</taxon>
    </lineage>
</organism>
<proteinExistence type="predicted"/>
<dbReference type="Proteomes" id="UP000011529">
    <property type="component" value="Unassembled WGS sequence"/>
</dbReference>
<feature type="region of interest" description="Disordered" evidence="1">
    <location>
        <begin position="1"/>
        <end position="81"/>
    </location>
</feature>
<evidence type="ECO:0000313" key="2">
    <source>
        <dbReference type="EMBL" id="EMB13503.1"/>
    </source>
</evidence>
<reference evidence="2" key="2">
    <citation type="journal article" date="2013" name="Mar. Genomics">
        <title>Expression of sulfatases in Rhodopirellula baltica and the diversity of sulfatases in the genus Rhodopirellula.</title>
        <authorList>
            <person name="Wegner C.E."/>
            <person name="Richter-Heitmann T."/>
            <person name="Klindworth A."/>
            <person name="Klockow C."/>
            <person name="Richter M."/>
            <person name="Achstetter T."/>
            <person name="Glockner F.O."/>
            <person name="Harder J."/>
        </authorList>
    </citation>
    <scope>NUCLEOTIDE SEQUENCE [LARGE SCALE GENOMIC DNA]</scope>
    <source>
        <strain evidence="2">6C</strain>
    </source>
</reference>
<keyword evidence="3" id="KW-1185">Reference proteome</keyword>
<name>M2AVH2_9BACT</name>
<feature type="compositionally biased region" description="Basic residues" evidence="1">
    <location>
        <begin position="11"/>
        <end position="35"/>
    </location>
</feature>